<dbReference type="InterPro" id="IPR021323">
    <property type="entry name" value="DUF2927"/>
</dbReference>
<accession>A0A0A0BDD2</accession>
<evidence type="ECO:0000313" key="1">
    <source>
        <dbReference type="EMBL" id="KGM05845.1"/>
    </source>
</evidence>
<dbReference type="Pfam" id="PF11150">
    <property type="entry name" value="DUF2927"/>
    <property type="match status" value="1"/>
</dbReference>
<dbReference type="AlphaFoldDB" id="A0A0A0BDD2"/>
<evidence type="ECO:0000313" key="2">
    <source>
        <dbReference type="Proteomes" id="UP000029999"/>
    </source>
</evidence>
<gene>
    <name evidence="1" type="ORF">LP43_2408</name>
</gene>
<dbReference type="RefSeq" id="WP_052094206.1">
    <property type="nucleotide sequence ID" value="NZ_JRQD01000007.1"/>
</dbReference>
<sequence length="264" mass="29991">MLKFYTTLSSLCLLLSSHCVQSEQIPHWQHKSYIHTSFTQIALQGEHSKSDGRLHKWQRPIVFSLRDQTGDHLLHKKMVTQQFKHLSAITGHPISPAKNSQNANVTIMFSTEQNLDSDLLKSMGITNPTFRQSLNHNSVCMAQISYDHSANINRAIVIIPVDRARAHGKLMACVVEELTQIMGLPNDSTDVYPSIFNDHSFNNFLTGLDYLLLQLLYSDVLKSGMTGEEVEQQIHTITQTEAFSERIKHAEGLVRQHSLENWLD</sequence>
<dbReference type="Proteomes" id="UP000029999">
    <property type="component" value="Unassembled WGS sequence"/>
</dbReference>
<comment type="caution">
    <text evidence="1">The sequence shown here is derived from an EMBL/GenBank/DDBJ whole genome shotgun (WGS) entry which is preliminary data.</text>
</comment>
<reference evidence="1 2" key="1">
    <citation type="submission" date="2014-09" db="EMBL/GenBank/DDBJ databases">
        <authorList>
            <person name="Grob C."/>
            <person name="Taubert M."/>
            <person name="Howat A.M."/>
            <person name="Burns O.J."/>
            <person name="Dixon J.L."/>
            <person name="Chen Y."/>
            <person name="Murrell J.C."/>
        </authorList>
    </citation>
    <scope>NUCLEOTIDE SEQUENCE [LARGE SCALE GENOMIC DNA]</scope>
    <source>
        <strain evidence="1">L4</strain>
    </source>
</reference>
<protein>
    <submittedName>
        <fullName evidence="1">Tellurite resistance protein (TelA)</fullName>
    </submittedName>
</protein>
<dbReference type="STRING" id="392484.LP43_2408"/>
<dbReference type="EMBL" id="JRQD01000007">
    <property type="protein sequence ID" value="KGM05845.1"/>
    <property type="molecule type" value="Genomic_DNA"/>
</dbReference>
<organism evidence="1 2">
    <name type="scientific">Methylophaga thiooxydans</name>
    <dbReference type="NCBI Taxonomy" id="392484"/>
    <lineage>
        <taxon>Bacteria</taxon>
        <taxon>Pseudomonadati</taxon>
        <taxon>Pseudomonadota</taxon>
        <taxon>Gammaproteobacteria</taxon>
        <taxon>Thiotrichales</taxon>
        <taxon>Piscirickettsiaceae</taxon>
        <taxon>Methylophaga</taxon>
    </lineage>
</organism>
<proteinExistence type="predicted"/>
<name>A0A0A0BDD2_9GAMM</name>